<reference evidence="6 7" key="1">
    <citation type="submission" date="2016-03" db="EMBL/GenBank/DDBJ databases">
        <title>Comparative genomics of the ectomycorrhizal sister species Rhizopogon vinicolor and Rhizopogon vesiculosus (Basidiomycota: Boletales) reveals a divergence of the mating type B locus.</title>
        <authorList>
            <person name="Mujic A.B."/>
            <person name="Kuo A."/>
            <person name="Tritt A."/>
            <person name="Lipzen A."/>
            <person name="Chen C."/>
            <person name="Johnson J."/>
            <person name="Sharma A."/>
            <person name="Barry K."/>
            <person name="Grigoriev I.V."/>
            <person name="Spatafora J.W."/>
        </authorList>
    </citation>
    <scope>NUCLEOTIDE SEQUENCE [LARGE SCALE GENOMIC DNA]</scope>
    <source>
        <strain evidence="6 7">AM-OR11-056</strain>
    </source>
</reference>
<keyword evidence="2" id="KW-0645">Protease</keyword>
<dbReference type="InterPro" id="IPR029058">
    <property type="entry name" value="AB_hydrolase_fold"/>
</dbReference>
<keyword evidence="5" id="KW-0325">Glycoprotein</keyword>
<gene>
    <name evidence="6" type="ORF">AZE42_08174</name>
</gene>
<dbReference type="STRING" id="180088.A0A1J8Q1U9"/>
<comment type="similarity">
    <text evidence="1">Belongs to the peptidase S28 family.</text>
</comment>
<dbReference type="Pfam" id="PF05577">
    <property type="entry name" value="Peptidase_S28"/>
    <property type="match status" value="1"/>
</dbReference>
<dbReference type="EMBL" id="LVVM01003054">
    <property type="protein sequence ID" value="OJA15558.1"/>
    <property type="molecule type" value="Genomic_DNA"/>
</dbReference>
<dbReference type="PANTHER" id="PTHR11010:SF23">
    <property type="entry name" value="SERINE PEPTIDASE"/>
    <property type="match status" value="1"/>
</dbReference>
<evidence type="ECO:0000256" key="3">
    <source>
        <dbReference type="ARBA" id="ARBA00022729"/>
    </source>
</evidence>
<dbReference type="Proteomes" id="UP000183567">
    <property type="component" value="Unassembled WGS sequence"/>
</dbReference>
<keyword evidence="7" id="KW-1185">Reference proteome</keyword>
<comment type="caution">
    <text evidence="6">The sequence shown here is derived from an EMBL/GenBank/DDBJ whole genome shotgun (WGS) entry which is preliminary data.</text>
</comment>
<dbReference type="Gene3D" id="3.40.50.1820">
    <property type="entry name" value="alpha/beta hydrolase"/>
    <property type="match status" value="1"/>
</dbReference>
<dbReference type="GO" id="GO:0006508">
    <property type="term" value="P:proteolysis"/>
    <property type="evidence" value="ECO:0007669"/>
    <property type="project" value="UniProtKB-KW"/>
</dbReference>
<keyword evidence="3" id="KW-0732">Signal</keyword>
<accession>A0A1J8Q1U9</accession>
<dbReference type="AlphaFoldDB" id="A0A1J8Q1U9"/>
<evidence type="ECO:0000256" key="4">
    <source>
        <dbReference type="ARBA" id="ARBA00022801"/>
    </source>
</evidence>
<evidence type="ECO:0000256" key="2">
    <source>
        <dbReference type="ARBA" id="ARBA00022670"/>
    </source>
</evidence>
<protein>
    <submittedName>
        <fullName evidence="6">Uncharacterized protein</fullName>
    </submittedName>
</protein>
<dbReference type="GO" id="GO:0070008">
    <property type="term" value="F:serine-type exopeptidase activity"/>
    <property type="evidence" value="ECO:0007669"/>
    <property type="project" value="InterPro"/>
</dbReference>
<dbReference type="PANTHER" id="PTHR11010">
    <property type="entry name" value="PROTEASE S28 PRO-X CARBOXYPEPTIDASE-RELATED"/>
    <property type="match status" value="1"/>
</dbReference>
<dbReference type="SUPFAM" id="SSF53474">
    <property type="entry name" value="alpha/beta-Hydrolases"/>
    <property type="match status" value="1"/>
</dbReference>
<dbReference type="OrthoDB" id="1735038at2759"/>
<evidence type="ECO:0000256" key="5">
    <source>
        <dbReference type="ARBA" id="ARBA00023180"/>
    </source>
</evidence>
<proteinExistence type="inferred from homology"/>
<name>A0A1J8Q1U9_9AGAM</name>
<evidence type="ECO:0000313" key="7">
    <source>
        <dbReference type="Proteomes" id="UP000183567"/>
    </source>
</evidence>
<dbReference type="InterPro" id="IPR008758">
    <property type="entry name" value="Peptidase_S28"/>
</dbReference>
<dbReference type="GO" id="GO:0008239">
    <property type="term" value="F:dipeptidyl-peptidase activity"/>
    <property type="evidence" value="ECO:0007669"/>
    <property type="project" value="TreeGrafter"/>
</dbReference>
<evidence type="ECO:0000256" key="1">
    <source>
        <dbReference type="ARBA" id="ARBA00011079"/>
    </source>
</evidence>
<sequence length="103" mass="11241">MMKRRSDGYLTNKSINGLIAQQQKGVTIVIEHRFFGYSNPYDDLTSQSLAVLTIQQAIDDLVYFATNADLPMPGGDAVKPGQAPWVLIGGSYSGALTSWTMVK</sequence>
<keyword evidence="4" id="KW-0378">Hydrolase</keyword>
<evidence type="ECO:0000313" key="6">
    <source>
        <dbReference type="EMBL" id="OJA15558.1"/>
    </source>
</evidence>
<organism evidence="6 7">
    <name type="scientific">Rhizopogon vesiculosus</name>
    <dbReference type="NCBI Taxonomy" id="180088"/>
    <lineage>
        <taxon>Eukaryota</taxon>
        <taxon>Fungi</taxon>
        <taxon>Dikarya</taxon>
        <taxon>Basidiomycota</taxon>
        <taxon>Agaricomycotina</taxon>
        <taxon>Agaricomycetes</taxon>
        <taxon>Agaricomycetidae</taxon>
        <taxon>Boletales</taxon>
        <taxon>Suillineae</taxon>
        <taxon>Rhizopogonaceae</taxon>
        <taxon>Rhizopogon</taxon>
    </lineage>
</organism>